<comment type="catalytic activity">
    <reaction evidence="4">
        <text>NAD(+) + H2O = ADP-D-ribose + nicotinamide + H(+)</text>
        <dbReference type="Rhea" id="RHEA:16301"/>
        <dbReference type="ChEBI" id="CHEBI:15377"/>
        <dbReference type="ChEBI" id="CHEBI:15378"/>
        <dbReference type="ChEBI" id="CHEBI:17154"/>
        <dbReference type="ChEBI" id="CHEBI:57540"/>
        <dbReference type="ChEBI" id="CHEBI:57967"/>
        <dbReference type="EC" id="3.2.2.6"/>
    </reaction>
    <physiologicalReaction direction="left-to-right" evidence="4">
        <dbReference type="Rhea" id="RHEA:16302"/>
    </physiologicalReaction>
</comment>
<evidence type="ECO:0000313" key="7">
    <source>
        <dbReference type="EnsemblPlants" id="AES75284"/>
    </source>
</evidence>
<dbReference type="GO" id="GO:0061809">
    <property type="term" value="F:NAD+ nucleosidase activity, cyclic ADP-ribose generating"/>
    <property type="evidence" value="ECO:0007669"/>
    <property type="project" value="UniProtKB-EC"/>
</dbReference>
<dbReference type="SMART" id="SM00255">
    <property type="entry name" value="TIR"/>
    <property type="match status" value="2"/>
</dbReference>
<accession>A0A0C3VV86</accession>
<feature type="domain" description="TIR" evidence="5">
    <location>
        <begin position="207"/>
        <end position="371"/>
    </location>
</feature>
<accession>G7KHR2</accession>
<protein>
    <recommendedName>
        <fullName evidence="1">ADP-ribosyl cyclase/cyclic ADP-ribose hydrolase</fullName>
        <ecNumber evidence="1">3.2.2.6</ecNumber>
    </recommendedName>
</protein>
<evidence type="ECO:0000256" key="3">
    <source>
        <dbReference type="ARBA" id="ARBA00023027"/>
    </source>
</evidence>
<name>G7KHR2_MEDTR</name>
<reference evidence="6 8" key="1">
    <citation type="journal article" date="2011" name="Nature">
        <title>The Medicago genome provides insight into the evolution of rhizobial symbioses.</title>
        <authorList>
            <person name="Young N.D."/>
            <person name="Debelle F."/>
            <person name="Oldroyd G.E."/>
            <person name="Geurts R."/>
            <person name="Cannon S.B."/>
            <person name="Udvardi M.K."/>
            <person name="Benedito V.A."/>
            <person name="Mayer K.F."/>
            <person name="Gouzy J."/>
            <person name="Schoof H."/>
            <person name="Van de Peer Y."/>
            <person name="Proost S."/>
            <person name="Cook D.R."/>
            <person name="Meyers B.C."/>
            <person name="Spannagl M."/>
            <person name="Cheung F."/>
            <person name="De Mita S."/>
            <person name="Krishnakumar V."/>
            <person name="Gundlach H."/>
            <person name="Zhou S."/>
            <person name="Mudge J."/>
            <person name="Bharti A.K."/>
            <person name="Murray J.D."/>
            <person name="Naoumkina M.A."/>
            <person name="Rosen B."/>
            <person name="Silverstein K.A."/>
            <person name="Tang H."/>
            <person name="Rombauts S."/>
            <person name="Zhao P.X."/>
            <person name="Zhou P."/>
            <person name="Barbe V."/>
            <person name="Bardou P."/>
            <person name="Bechner M."/>
            <person name="Bellec A."/>
            <person name="Berger A."/>
            <person name="Berges H."/>
            <person name="Bidwell S."/>
            <person name="Bisseling T."/>
            <person name="Choisne N."/>
            <person name="Couloux A."/>
            <person name="Denny R."/>
            <person name="Deshpande S."/>
            <person name="Dai X."/>
            <person name="Doyle J.J."/>
            <person name="Dudez A.M."/>
            <person name="Farmer A.D."/>
            <person name="Fouteau S."/>
            <person name="Franken C."/>
            <person name="Gibelin C."/>
            <person name="Gish J."/>
            <person name="Goldstein S."/>
            <person name="Gonzalez A.J."/>
            <person name="Green P.J."/>
            <person name="Hallab A."/>
            <person name="Hartog M."/>
            <person name="Hua A."/>
            <person name="Humphray S.J."/>
            <person name="Jeong D.H."/>
            <person name="Jing Y."/>
            <person name="Jocker A."/>
            <person name="Kenton S.M."/>
            <person name="Kim D.J."/>
            <person name="Klee K."/>
            <person name="Lai H."/>
            <person name="Lang C."/>
            <person name="Lin S."/>
            <person name="Macmil S.L."/>
            <person name="Magdelenat G."/>
            <person name="Matthews L."/>
            <person name="McCorrison J."/>
            <person name="Monaghan E.L."/>
            <person name="Mun J.H."/>
            <person name="Najar F.Z."/>
            <person name="Nicholson C."/>
            <person name="Noirot C."/>
            <person name="O'Bleness M."/>
            <person name="Paule C.R."/>
            <person name="Poulain J."/>
            <person name="Prion F."/>
            <person name="Qin B."/>
            <person name="Qu C."/>
            <person name="Retzel E.F."/>
            <person name="Riddle C."/>
            <person name="Sallet E."/>
            <person name="Samain S."/>
            <person name="Samson N."/>
            <person name="Sanders I."/>
            <person name="Saurat O."/>
            <person name="Scarpelli C."/>
            <person name="Schiex T."/>
            <person name="Segurens B."/>
            <person name="Severin A.J."/>
            <person name="Sherrier D.J."/>
            <person name="Shi R."/>
            <person name="Sims S."/>
            <person name="Singer S.R."/>
            <person name="Sinharoy S."/>
            <person name="Sterck L."/>
            <person name="Viollet A."/>
            <person name="Wang B.B."/>
            <person name="Wang K."/>
            <person name="Wang M."/>
            <person name="Wang X."/>
            <person name="Warfsmann J."/>
            <person name="Weissenbach J."/>
            <person name="White D.D."/>
            <person name="White J.D."/>
            <person name="Wiley G.B."/>
            <person name="Wincker P."/>
            <person name="Xing Y."/>
            <person name="Yang L."/>
            <person name="Yao Z."/>
            <person name="Ying F."/>
            <person name="Zhai J."/>
            <person name="Zhou L."/>
            <person name="Zuber A."/>
            <person name="Denarie J."/>
            <person name="Dixon R.A."/>
            <person name="May G.D."/>
            <person name="Schwartz D.C."/>
            <person name="Rogers J."/>
            <person name="Quetier F."/>
            <person name="Town C.D."/>
            <person name="Roe B.A."/>
        </authorList>
    </citation>
    <scope>NUCLEOTIDE SEQUENCE [LARGE SCALE GENOMIC DNA]</scope>
    <source>
        <strain evidence="6">A17</strain>
        <strain evidence="7 8">cv. Jemalong A17</strain>
    </source>
</reference>
<dbReference type="EnsemblPlants" id="AES75284">
    <property type="protein sequence ID" value="AES75284"/>
    <property type="gene ID" value="MTR_6g036510"/>
</dbReference>
<dbReference type="GO" id="GO:0005634">
    <property type="term" value="C:nucleus"/>
    <property type="evidence" value="ECO:0000318"/>
    <property type="project" value="GO_Central"/>
</dbReference>
<dbReference type="InterPro" id="IPR035897">
    <property type="entry name" value="Toll_tir_struct_dom_sf"/>
</dbReference>
<evidence type="ECO:0000313" key="6">
    <source>
        <dbReference type="EMBL" id="AES75284.2"/>
    </source>
</evidence>
<dbReference type="InterPro" id="IPR000157">
    <property type="entry name" value="TIR_dom"/>
</dbReference>
<keyword evidence="8" id="KW-1185">Reference proteome</keyword>
<dbReference type="EC" id="3.2.2.6" evidence="1"/>
<reference evidence="6 8" key="2">
    <citation type="journal article" date="2014" name="BMC Genomics">
        <title>An improved genome release (version Mt4.0) for the model legume Medicago truncatula.</title>
        <authorList>
            <person name="Tang H."/>
            <person name="Krishnakumar V."/>
            <person name="Bidwell S."/>
            <person name="Rosen B."/>
            <person name="Chan A."/>
            <person name="Zhou S."/>
            <person name="Gentzbittel L."/>
            <person name="Childs K.L."/>
            <person name="Yandell M."/>
            <person name="Gundlach H."/>
            <person name="Mayer K.F."/>
            <person name="Schwartz D.C."/>
            <person name="Town C.D."/>
        </authorList>
    </citation>
    <scope>GENOME REANNOTATION</scope>
    <source>
        <strain evidence="7 8">cv. Jemalong A17</strain>
    </source>
</reference>
<evidence type="ECO:0000259" key="5">
    <source>
        <dbReference type="PROSITE" id="PS50104"/>
    </source>
</evidence>
<proteinExistence type="predicted"/>
<dbReference type="FunFam" id="3.40.50.10140:FF:000007">
    <property type="entry name" value="Disease resistance protein (TIR-NBS-LRR class)"/>
    <property type="match status" value="1"/>
</dbReference>
<dbReference type="EMBL" id="CM001222">
    <property type="protein sequence ID" value="AES75284.2"/>
    <property type="molecule type" value="Genomic_DNA"/>
</dbReference>
<evidence type="ECO:0000313" key="8">
    <source>
        <dbReference type="Proteomes" id="UP000002051"/>
    </source>
</evidence>
<dbReference type="PROSITE" id="PS50104">
    <property type="entry name" value="TIR"/>
    <property type="match status" value="2"/>
</dbReference>
<dbReference type="Pfam" id="PF01582">
    <property type="entry name" value="TIR"/>
    <property type="match status" value="2"/>
</dbReference>
<dbReference type="SUPFAM" id="SSF52200">
    <property type="entry name" value="Toll/Interleukin receptor TIR domain"/>
    <property type="match status" value="2"/>
</dbReference>
<dbReference type="HOGENOM" id="CLU_061680_0_0_1"/>
<dbReference type="PANTHER" id="PTHR32009">
    <property type="entry name" value="TMV RESISTANCE PROTEIN N-LIKE"/>
    <property type="match status" value="1"/>
</dbReference>
<dbReference type="Gene3D" id="3.40.50.10140">
    <property type="entry name" value="Toll/interleukin-1 receptor homology (TIR) domain"/>
    <property type="match status" value="2"/>
</dbReference>
<dbReference type="Proteomes" id="UP000002051">
    <property type="component" value="Chromosome 6"/>
</dbReference>
<dbReference type="GO" id="GO:0007165">
    <property type="term" value="P:signal transduction"/>
    <property type="evidence" value="ECO:0000318"/>
    <property type="project" value="GO_Central"/>
</dbReference>
<gene>
    <name evidence="6" type="ordered locus">MTR_6g036510</name>
</gene>
<dbReference type="AlphaFoldDB" id="G7KHR2"/>
<feature type="domain" description="TIR" evidence="5">
    <location>
        <begin position="34"/>
        <end position="190"/>
    </location>
</feature>
<evidence type="ECO:0000256" key="2">
    <source>
        <dbReference type="ARBA" id="ARBA00022801"/>
    </source>
</evidence>
<dbReference type="PANTHER" id="PTHR32009:SF39">
    <property type="entry name" value="TIR DOMAIN-CONTAINING PROTEIN"/>
    <property type="match status" value="1"/>
</dbReference>
<organism evidence="6 8">
    <name type="scientific">Medicago truncatula</name>
    <name type="common">Barrel medic</name>
    <name type="synonym">Medicago tribuloides</name>
    <dbReference type="NCBI Taxonomy" id="3880"/>
    <lineage>
        <taxon>Eukaryota</taxon>
        <taxon>Viridiplantae</taxon>
        <taxon>Streptophyta</taxon>
        <taxon>Embryophyta</taxon>
        <taxon>Tracheophyta</taxon>
        <taxon>Spermatophyta</taxon>
        <taxon>Magnoliopsida</taxon>
        <taxon>eudicotyledons</taxon>
        <taxon>Gunneridae</taxon>
        <taxon>Pentapetalae</taxon>
        <taxon>rosids</taxon>
        <taxon>fabids</taxon>
        <taxon>Fabales</taxon>
        <taxon>Fabaceae</taxon>
        <taxon>Papilionoideae</taxon>
        <taxon>50 kb inversion clade</taxon>
        <taxon>NPAAA clade</taxon>
        <taxon>Hologalegina</taxon>
        <taxon>IRL clade</taxon>
        <taxon>Trifolieae</taxon>
        <taxon>Medicago</taxon>
    </lineage>
</organism>
<evidence type="ECO:0000256" key="4">
    <source>
        <dbReference type="ARBA" id="ARBA00047304"/>
    </source>
</evidence>
<evidence type="ECO:0000256" key="1">
    <source>
        <dbReference type="ARBA" id="ARBA00011982"/>
    </source>
</evidence>
<reference evidence="7" key="3">
    <citation type="submission" date="2015-04" db="UniProtKB">
        <authorList>
            <consortium name="EnsemblPlants"/>
        </authorList>
    </citation>
    <scope>IDENTIFICATION</scope>
    <source>
        <strain evidence="7">cv. Jemalong A17</strain>
    </source>
</reference>
<keyword evidence="3" id="KW-0520">NAD</keyword>
<dbReference type="PaxDb" id="3880-AES75284"/>
<keyword evidence="2" id="KW-0378">Hydrolase</keyword>
<sequence length="400" mass="46074">MHKIWKNFIHYRVVLESKCCSGSSSALVTSPRRKKYGVFVNFRNADTLCTFTCHLYGALQRKGILTFMDDYHPGDLLIRKTFHAIEDSQVFIVVFSKNFADSCFCLVELAYILHCSVLYGKCILPIFYDVDPSEVRKQSGGYGESLAKLEEIAPQVQRWREALQLVGNISGWDLCHKPQHAELENIIEHINILGCKFSSRTKDLVEINYDVFVSFRGPDTRFNFTDHLFAALQRRGINAFRDDTKLKKGEFIAPGLFRAIEASQLYIVVFSKNYASSTWCLRELEYILHCSKKYGKHILPIFYDVDPSEVQKQSGGYGEALSKHGFKHGLNMVHRWRETLTQVGNISSSNPRYKSEYEAIQKIVEEIINIKRNKHKKYLPGLPQQPRQEILSLLKAESRL</sequence>